<evidence type="ECO:0000256" key="1">
    <source>
        <dbReference type="PROSITE-ProRule" id="PRU00169"/>
    </source>
</evidence>
<dbReference type="GO" id="GO:0000160">
    <property type="term" value="P:phosphorelay signal transduction system"/>
    <property type="evidence" value="ECO:0007669"/>
    <property type="project" value="InterPro"/>
</dbReference>
<sequence>MTFNTPQVLIIDDDPGVLFLHEIIVKEGALNRSPSTFLNAEKALDYIIPIDASTTKILIFLDINMPRINGWEFLEILVEKIKHADIKVVMVTSSLSKSEFEKSKEYEFIIDFWQKPMEEEQVYLLKENLGSWLGEHLANEN</sequence>
<comment type="caution">
    <text evidence="3">The sequence shown here is derived from an EMBL/GenBank/DDBJ whole genome shotgun (WGS) entry which is preliminary data.</text>
</comment>
<proteinExistence type="predicted"/>
<dbReference type="InterPro" id="IPR052893">
    <property type="entry name" value="TCS_response_regulator"/>
</dbReference>
<dbReference type="PROSITE" id="PS50110">
    <property type="entry name" value="RESPONSE_REGULATORY"/>
    <property type="match status" value="1"/>
</dbReference>
<evidence type="ECO:0000313" key="4">
    <source>
        <dbReference type="Proteomes" id="UP000249610"/>
    </source>
</evidence>
<accession>A0A327PJP5</accession>
<protein>
    <submittedName>
        <fullName evidence="3">Response regulator receiver domain-containing protein</fullName>
    </submittedName>
</protein>
<dbReference type="InterPro" id="IPR011006">
    <property type="entry name" value="CheY-like_superfamily"/>
</dbReference>
<dbReference type="InterPro" id="IPR001789">
    <property type="entry name" value="Sig_transdc_resp-reg_receiver"/>
</dbReference>
<dbReference type="SUPFAM" id="SSF52172">
    <property type="entry name" value="CheY-like"/>
    <property type="match status" value="1"/>
</dbReference>
<organism evidence="3 4">
    <name type="scientific">Algoriphagus yeomjeoni</name>
    <dbReference type="NCBI Taxonomy" id="291403"/>
    <lineage>
        <taxon>Bacteria</taxon>
        <taxon>Pseudomonadati</taxon>
        <taxon>Bacteroidota</taxon>
        <taxon>Cytophagia</taxon>
        <taxon>Cytophagales</taxon>
        <taxon>Cyclobacteriaceae</taxon>
        <taxon>Algoriphagus</taxon>
    </lineage>
</organism>
<dbReference type="Pfam" id="PF00072">
    <property type="entry name" value="Response_reg"/>
    <property type="match status" value="1"/>
</dbReference>
<feature type="domain" description="Response regulatory" evidence="2">
    <location>
        <begin position="7"/>
        <end position="130"/>
    </location>
</feature>
<keyword evidence="4" id="KW-1185">Reference proteome</keyword>
<dbReference type="Proteomes" id="UP000249610">
    <property type="component" value="Unassembled WGS sequence"/>
</dbReference>
<name>A0A327PJP5_9BACT</name>
<feature type="modified residue" description="4-aspartylphosphate" evidence="1">
    <location>
        <position position="62"/>
    </location>
</feature>
<evidence type="ECO:0000313" key="3">
    <source>
        <dbReference type="EMBL" id="RAI91591.1"/>
    </source>
</evidence>
<reference evidence="3 4" key="1">
    <citation type="submission" date="2018-06" db="EMBL/GenBank/DDBJ databases">
        <title>Genomic Encyclopedia of Archaeal and Bacterial Type Strains, Phase II (KMG-II): from individual species to whole genera.</title>
        <authorList>
            <person name="Goeker M."/>
        </authorList>
    </citation>
    <scope>NUCLEOTIDE SEQUENCE [LARGE SCALE GENOMIC DNA]</scope>
    <source>
        <strain evidence="3 4">DSM 23446</strain>
    </source>
</reference>
<dbReference type="RefSeq" id="WP_111611169.1">
    <property type="nucleotide sequence ID" value="NZ_QLLK01000004.1"/>
</dbReference>
<keyword evidence="1" id="KW-0597">Phosphoprotein</keyword>
<evidence type="ECO:0000259" key="2">
    <source>
        <dbReference type="PROSITE" id="PS50110"/>
    </source>
</evidence>
<dbReference type="OrthoDB" id="1524091at2"/>
<dbReference type="Gene3D" id="3.40.50.2300">
    <property type="match status" value="1"/>
</dbReference>
<gene>
    <name evidence="3" type="ORF">LV83_01780</name>
</gene>
<dbReference type="EMBL" id="QLLK01000004">
    <property type="protein sequence ID" value="RAI91591.1"/>
    <property type="molecule type" value="Genomic_DNA"/>
</dbReference>
<dbReference type="AlphaFoldDB" id="A0A327PJP5"/>
<dbReference type="PANTHER" id="PTHR44520">
    <property type="entry name" value="RESPONSE REGULATOR RCP1-RELATED"/>
    <property type="match status" value="1"/>
</dbReference>
<dbReference type="PANTHER" id="PTHR44520:SF2">
    <property type="entry name" value="RESPONSE REGULATOR RCP1"/>
    <property type="match status" value="1"/>
</dbReference>